<evidence type="ECO:0000259" key="3">
    <source>
        <dbReference type="Pfam" id="PF07583"/>
    </source>
</evidence>
<protein>
    <recommendedName>
        <fullName evidence="7">DUF1549 domain-containing protein</fullName>
    </recommendedName>
</protein>
<keyword evidence="2" id="KW-0732">Signal</keyword>
<accession>A0A5B9QNM7</accession>
<feature type="signal peptide" evidence="2">
    <location>
        <begin position="1"/>
        <end position="24"/>
    </location>
</feature>
<dbReference type="EMBL" id="CP042913">
    <property type="protein sequence ID" value="QEG35593.1"/>
    <property type="molecule type" value="Genomic_DNA"/>
</dbReference>
<dbReference type="PANTHER" id="PTHR35889:SF3">
    <property type="entry name" value="F-BOX DOMAIN-CONTAINING PROTEIN"/>
    <property type="match status" value="1"/>
</dbReference>
<dbReference type="Pfam" id="PF07587">
    <property type="entry name" value="PSD1"/>
    <property type="match status" value="1"/>
</dbReference>
<evidence type="ECO:0008006" key="7">
    <source>
        <dbReference type="Google" id="ProtNLM"/>
    </source>
</evidence>
<feature type="compositionally biased region" description="Low complexity" evidence="1">
    <location>
        <begin position="39"/>
        <end position="59"/>
    </location>
</feature>
<organism evidence="5 6">
    <name type="scientific">Bythopirellula goksoeyrii</name>
    <dbReference type="NCBI Taxonomy" id="1400387"/>
    <lineage>
        <taxon>Bacteria</taxon>
        <taxon>Pseudomonadati</taxon>
        <taxon>Planctomycetota</taxon>
        <taxon>Planctomycetia</taxon>
        <taxon>Pirellulales</taxon>
        <taxon>Lacipirellulaceae</taxon>
        <taxon>Bythopirellula</taxon>
    </lineage>
</organism>
<name>A0A5B9QNM7_9BACT</name>
<dbReference type="Pfam" id="PF07583">
    <property type="entry name" value="PSCyt2"/>
    <property type="match status" value="1"/>
</dbReference>
<evidence type="ECO:0000256" key="2">
    <source>
        <dbReference type="SAM" id="SignalP"/>
    </source>
</evidence>
<feature type="domain" description="DUF1553" evidence="4">
    <location>
        <begin position="358"/>
        <end position="630"/>
    </location>
</feature>
<dbReference type="InterPro" id="IPR022655">
    <property type="entry name" value="DUF1553"/>
</dbReference>
<proteinExistence type="predicted"/>
<gene>
    <name evidence="5" type="ORF">Pr1d_28950</name>
</gene>
<evidence type="ECO:0000259" key="4">
    <source>
        <dbReference type="Pfam" id="PF07587"/>
    </source>
</evidence>
<dbReference type="PANTHER" id="PTHR35889">
    <property type="entry name" value="CYCLOINULO-OLIGOSACCHARIDE FRUCTANOTRANSFERASE-RELATED"/>
    <property type="match status" value="1"/>
</dbReference>
<feature type="chain" id="PRO_5022679489" description="DUF1549 domain-containing protein" evidence="2">
    <location>
        <begin position="25"/>
        <end position="658"/>
    </location>
</feature>
<reference evidence="5 6" key="1">
    <citation type="submission" date="2019-08" db="EMBL/GenBank/DDBJ databases">
        <title>Deep-cultivation of Planctomycetes and their phenomic and genomic characterization uncovers novel biology.</title>
        <authorList>
            <person name="Wiegand S."/>
            <person name="Jogler M."/>
            <person name="Boedeker C."/>
            <person name="Pinto D."/>
            <person name="Vollmers J."/>
            <person name="Rivas-Marin E."/>
            <person name="Kohn T."/>
            <person name="Peeters S.H."/>
            <person name="Heuer A."/>
            <person name="Rast P."/>
            <person name="Oberbeckmann S."/>
            <person name="Bunk B."/>
            <person name="Jeske O."/>
            <person name="Meyerdierks A."/>
            <person name="Storesund J.E."/>
            <person name="Kallscheuer N."/>
            <person name="Luecker S."/>
            <person name="Lage O.M."/>
            <person name="Pohl T."/>
            <person name="Merkel B.J."/>
            <person name="Hornburger P."/>
            <person name="Mueller R.-W."/>
            <person name="Bruemmer F."/>
            <person name="Labrenz M."/>
            <person name="Spormann A.M."/>
            <person name="Op den Camp H."/>
            <person name="Overmann J."/>
            <person name="Amann R."/>
            <person name="Jetten M.S.M."/>
            <person name="Mascher T."/>
            <person name="Medema M.H."/>
            <person name="Devos D.P."/>
            <person name="Kaster A.-K."/>
            <person name="Ovreas L."/>
            <person name="Rohde M."/>
            <person name="Galperin M.Y."/>
            <person name="Jogler C."/>
        </authorList>
    </citation>
    <scope>NUCLEOTIDE SEQUENCE [LARGE SCALE GENOMIC DNA]</scope>
    <source>
        <strain evidence="5 6">Pr1d</strain>
    </source>
</reference>
<evidence type="ECO:0000313" key="5">
    <source>
        <dbReference type="EMBL" id="QEG35593.1"/>
    </source>
</evidence>
<evidence type="ECO:0000256" key="1">
    <source>
        <dbReference type="SAM" id="MobiDB-lite"/>
    </source>
</evidence>
<dbReference type="OrthoDB" id="289126at2"/>
<dbReference type="Proteomes" id="UP000323917">
    <property type="component" value="Chromosome"/>
</dbReference>
<dbReference type="KEGG" id="bgok:Pr1d_28950"/>
<dbReference type="RefSeq" id="WP_148074093.1">
    <property type="nucleotide sequence ID" value="NZ_CP042913.1"/>
</dbReference>
<evidence type="ECO:0000313" key="6">
    <source>
        <dbReference type="Proteomes" id="UP000323917"/>
    </source>
</evidence>
<keyword evidence="6" id="KW-1185">Reference proteome</keyword>
<dbReference type="InterPro" id="IPR011444">
    <property type="entry name" value="DUF1549"/>
</dbReference>
<dbReference type="AlphaFoldDB" id="A0A5B9QNM7"/>
<feature type="region of interest" description="Disordered" evidence="1">
    <location>
        <begin position="23"/>
        <end position="61"/>
    </location>
</feature>
<feature type="domain" description="DUF1549" evidence="3">
    <location>
        <begin position="83"/>
        <end position="268"/>
    </location>
</feature>
<sequence precursor="true">MKFQSQFIAKVLFLVLLNSSTGSTEEPMMEMGSAELQNSSTEGDSTTSSSPKHSTPTQSMRRILRPTKVDPTRAEEVAASAAEIDRLVLAKLKAEKLRPNPMTNDMQFVRRVYLDLTGTIPSAQQASHFLNKPRSGNKRAELIDELLNSWGYVSHSFNYWSDILRLKDKPQGNIYSQPYNEWIKDSLASDMPYNEFVHRLLSAEGRPWENPAVGYVLRDAGMPLANLDNTIRIFLGTRIGCAQCHDHPFDRWTQLEFYHLAAFVNGVDTGSGRRQVNPVVKDAMAQIQEMAKQDEKKRNLPGRVNGLIGANRTAVAERHNQKLRLPKDYQYDDAKPGQVIEPRVIFGEQPQLSKNTSKRAAFADWLTSSDNPRFTSMIVNRLWKRAMGVGLIEPVDDLTDDSEATNQPLLDHLVAEMKRLNYSQRELLRIIYNTDTYQRQASTRDLAAGEPYHYPGPILRRMTAEQIWDSLLTLTMADPDGYQRPRSDALVQAVKLETDQPLSSEFLLNKAAALDKLRRDGPEAKLNKQYTHKGVLLARASELPLPLPPSHFLRQFGQSDRELIQGGSTEGHVPQILTMFNGPISHKLLNEGTVIYDEVVASSDLRDQIDVIFLSIVGRKPTRTDYKLAVREIQADGPAGYGNVIWALLNTREFLFIQ</sequence>